<evidence type="ECO:0000256" key="1">
    <source>
        <dbReference type="SAM" id="MobiDB-lite"/>
    </source>
</evidence>
<organism evidence="3 4">
    <name type="scientific">Pseudomonas fluorescens</name>
    <dbReference type="NCBI Taxonomy" id="294"/>
    <lineage>
        <taxon>Bacteria</taxon>
        <taxon>Pseudomonadati</taxon>
        <taxon>Pseudomonadota</taxon>
        <taxon>Gammaproteobacteria</taxon>
        <taxon>Pseudomonadales</taxon>
        <taxon>Pseudomonadaceae</taxon>
        <taxon>Pseudomonas</taxon>
    </lineage>
</organism>
<feature type="transmembrane region" description="Helical" evidence="2">
    <location>
        <begin position="35"/>
        <end position="54"/>
    </location>
</feature>
<evidence type="ECO:0008006" key="5">
    <source>
        <dbReference type="Google" id="ProtNLM"/>
    </source>
</evidence>
<evidence type="ECO:0000313" key="3">
    <source>
        <dbReference type="EMBL" id="VVO38921.1"/>
    </source>
</evidence>
<feature type="transmembrane region" description="Helical" evidence="2">
    <location>
        <begin position="161"/>
        <end position="180"/>
    </location>
</feature>
<reference evidence="3 4" key="1">
    <citation type="submission" date="2019-09" db="EMBL/GenBank/DDBJ databases">
        <authorList>
            <person name="Chandra G."/>
            <person name="Truman W A."/>
        </authorList>
    </citation>
    <scope>NUCLEOTIDE SEQUENCE [LARGE SCALE GENOMIC DNA]</scope>
    <source>
        <strain evidence="3">PS712</strain>
    </source>
</reference>
<keyword evidence="2" id="KW-1133">Transmembrane helix</keyword>
<dbReference type="Proteomes" id="UP000326018">
    <property type="component" value="Unassembled WGS sequence"/>
</dbReference>
<dbReference type="RefSeq" id="WP_150705284.1">
    <property type="nucleotide sequence ID" value="NZ_CABVIB010000049.1"/>
</dbReference>
<gene>
    <name evidence="3" type="ORF">PS712_05650</name>
</gene>
<accession>A0A5E7FHG7</accession>
<protein>
    <recommendedName>
        <fullName evidence="5">Transmembrane protein</fullName>
    </recommendedName>
</protein>
<sequence length="279" mass="30560">MTDTKQDLPQPPEKAAATSQPGNRPLQLATQKQKIFLVGSHFVLALGMIIWAYFTIQNYNEVTFVESSTSWEMPNGAHLKDSPVNFHYDPERHTLNHRGPVDAQQQLLLRDLLEFNSESSDTGSAPSITPSAINTTIRSYQAAIDNLAYQAGAAQIGQIQLLLLLGFMGGILGAILRSLVDFVGHACYTNKLDLMHWWPLYATRPIVGAILGFLLVILLKSKLLTSTEIQQGSDSFWWLGIAVIGGFSTVDVTQRLRLTAKALFGTADDKKSSSQGSNG</sequence>
<keyword evidence="2" id="KW-0812">Transmembrane</keyword>
<name>A0A5E7FHG7_PSEFL</name>
<feature type="region of interest" description="Disordered" evidence="1">
    <location>
        <begin position="1"/>
        <end position="25"/>
    </location>
</feature>
<feature type="transmembrane region" description="Helical" evidence="2">
    <location>
        <begin position="200"/>
        <end position="219"/>
    </location>
</feature>
<dbReference type="EMBL" id="CABVIB010000049">
    <property type="protein sequence ID" value="VVO38921.1"/>
    <property type="molecule type" value="Genomic_DNA"/>
</dbReference>
<dbReference type="AlphaFoldDB" id="A0A5E7FHG7"/>
<proteinExistence type="predicted"/>
<evidence type="ECO:0000256" key="2">
    <source>
        <dbReference type="SAM" id="Phobius"/>
    </source>
</evidence>
<evidence type="ECO:0000313" key="4">
    <source>
        <dbReference type="Proteomes" id="UP000326018"/>
    </source>
</evidence>
<keyword evidence="2" id="KW-0472">Membrane</keyword>
<dbReference type="OrthoDB" id="794091at2"/>